<reference evidence="2 3" key="1">
    <citation type="submission" date="2017-09" db="EMBL/GenBank/DDBJ databases">
        <authorList>
            <person name="Bumgarner R.E."/>
        </authorList>
    </citation>
    <scope>NUCLEOTIDE SEQUENCE [LARGE SCALE GENOMIC DNA]</scope>
    <source>
        <strain evidence="2 3">T34998</strain>
    </source>
</reference>
<dbReference type="SUPFAM" id="SSF56112">
    <property type="entry name" value="Protein kinase-like (PK-like)"/>
    <property type="match status" value="1"/>
</dbReference>
<dbReference type="Proteomes" id="UP000256324">
    <property type="component" value="Unassembled WGS sequence"/>
</dbReference>
<evidence type="ECO:0000313" key="3">
    <source>
        <dbReference type="Proteomes" id="UP000256324"/>
    </source>
</evidence>
<dbReference type="EMBL" id="PCZS01000001">
    <property type="protein sequence ID" value="REB70472.1"/>
    <property type="molecule type" value="Genomic_DNA"/>
</dbReference>
<feature type="domain" description="Aminoglycoside phosphotransferase" evidence="1">
    <location>
        <begin position="77"/>
        <end position="253"/>
    </location>
</feature>
<evidence type="ECO:0000313" key="2">
    <source>
        <dbReference type="EMBL" id="REB70472.1"/>
    </source>
</evidence>
<gene>
    <name evidence="2" type="ORF">CP880_01435</name>
</gene>
<protein>
    <recommendedName>
        <fullName evidence="1">Aminoglycoside phosphotransferase domain-containing protein</fullName>
    </recommendedName>
</protein>
<dbReference type="Gene3D" id="3.90.1200.10">
    <property type="match status" value="1"/>
</dbReference>
<proteinExistence type="predicted"/>
<dbReference type="InterPro" id="IPR011009">
    <property type="entry name" value="Kinase-like_dom_sf"/>
</dbReference>
<dbReference type="InterPro" id="IPR002575">
    <property type="entry name" value="Aminoglycoside_PTrfase"/>
</dbReference>
<dbReference type="Pfam" id="PF01636">
    <property type="entry name" value="APH"/>
    <property type="match status" value="1"/>
</dbReference>
<name>A0ABX9IB26_9ACTN</name>
<organism evidence="2 3">
    <name type="scientific">Cutibacterium namnetense</name>
    <dbReference type="NCBI Taxonomy" id="1574624"/>
    <lineage>
        <taxon>Bacteria</taxon>
        <taxon>Bacillati</taxon>
        <taxon>Actinomycetota</taxon>
        <taxon>Actinomycetes</taxon>
        <taxon>Propionibacteriales</taxon>
        <taxon>Propionibacteriaceae</taxon>
        <taxon>Cutibacterium</taxon>
    </lineage>
</organism>
<accession>A0ABX9IB26</accession>
<comment type="caution">
    <text evidence="2">The sequence shown here is derived from an EMBL/GenBank/DDBJ whole genome shotgun (WGS) entry which is preliminary data.</text>
</comment>
<evidence type="ECO:0000259" key="1">
    <source>
        <dbReference type="Pfam" id="PF01636"/>
    </source>
</evidence>
<sequence>MGLGWLDDAAFALGTELSLDKVLREGVRTSTARCWVDGSTTATAGARTVVAKCFRSTSMLHNSGGLGIVREVAGLRCLPEAPRLYAADLDLGVVVMEDMSGVTLESILAGNDPSAALSAAQMWGRATATVMTASMREASNRSARNDAISAFQDVIRHLDPRTRSAGGPASPRLPGRGLEKMCAALEIEVPNDAELDLLESLRGTEGAEVVTQTDPCPANVLATQTQARFIDFEAASVHHPAVDVVNLVMPWSSCDGLVGVPAEFLDAVREGFLSGSPYAASWLSDEPMIGLAGTAATLQLTELSLDSLRRRHPNQRGDMARRAMVHRWTWAATHGVLTPVIADLCGRMAHRAVQGWGWSKHLTVANCFSHAKLRNQR</sequence>
<keyword evidence="3" id="KW-1185">Reference proteome</keyword>